<feature type="region of interest" description="Disordered" evidence="1">
    <location>
        <begin position="9"/>
        <end position="50"/>
    </location>
</feature>
<feature type="region of interest" description="Disordered" evidence="1">
    <location>
        <begin position="98"/>
        <end position="135"/>
    </location>
</feature>
<keyword evidence="4" id="KW-1185">Reference proteome</keyword>
<proteinExistence type="predicted"/>
<feature type="compositionally biased region" description="Basic and acidic residues" evidence="1">
    <location>
        <begin position="99"/>
        <end position="125"/>
    </location>
</feature>
<dbReference type="EMBL" id="CAJNJA010017409">
    <property type="protein sequence ID" value="CAE7400853.1"/>
    <property type="molecule type" value="Genomic_DNA"/>
</dbReference>
<gene>
    <name evidence="3" type="primary">ML4</name>
    <name evidence="3" type="ORF">SNEC2469_LOCUS10969</name>
</gene>
<dbReference type="Pfam" id="PF04059">
    <property type="entry name" value="RRM_2"/>
    <property type="match status" value="1"/>
</dbReference>
<dbReference type="CDD" id="cd12277">
    <property type="entry name" value="RRM3_MEI2_EAR1_like"/>
    <property type="match status" value="1"/>
</dbReference>
<accession>A0A812QS73</accession>
<dbReference type="InterPro" id="IPR035979">
    <property type="entry name" value="RBD_domain_sf"/>
</dbReference>
<dbReference type="Proteomes" id="UP000601435">
    <property type="component" value="Unassembled WGS sequence"/>
</dbReference>
<dbReference type="InterPro" id="IPR007201">
    <property type="entry name" value="Mei2-like_Rrm_C"/>
</dbReference>
<evidence type="ECO:0000313" key="3">
    <source>
        <dbReference type="EMBL" id="CAE7400853.1"/>
    </source>
</evidence>
<organism evidence="3 4">
    <name type="scientific">Symbiodinium necroappetens</name>
    <dbReference type="NCBI Taxonomy" id="1628268"/>
    <lineage>
        <taxon>Eukaryota</taxon>
        <taxon>Sar</taxon>
        <taxon>Alveolata</taxon>
        <taxon>Dinophyceae</taxon>
        <taxon>Suessiales</taxon>
        <taxon>Symbiodiniaceae</taxon>
        <taxon>Symbiodinium</taxon>
    </lineage>
</organism>
<name>A0A812QS73_9DINO</name>
<feature type="domain" description="Mei2-like C-terminal RNA recognition motif" evidence="2">
    <location>
        <begin position="139"/>
        <end position="233"/>
    </location>
</feature>
<comment type="caution">
    <text evidence="3">The sequence shown here is derived from an EMBL/GenBank/DDBJ whole genome shotgun (WGS) entry which is preliminary data.</text>
</comment>
<protein>
    <submittedName>
        <fullName evidence="3">ML4 protein</fullName>
    </submittedName>
</protein>
<sequence length="278" mass="31325">MSTALLAELGAVPAAAKDADEVSEVETTPGSSPRRRTEVEPDDEEDKAEMPTCHMIVKGTFIEVTDGCSMMQRYKKIRKLKTDSILAECDSEPEILLPELDRRPLPEAKSERAQSPIPKKEDRSESPPAVQLSRASHGRTTVMLRNIPNNYTRQMLLELLSESGFDSRYDFVYLPCDFQRDSNLGYAFINLIDSEAVDAFWTVFDGFSSWAIPTAKVGQVTWSGPHQGLEAHVERYRNSPVMHRSVPEEYRPLIFANGEQVPFPPPTRRLKAPTKNTR</sequence>
<evidence type="ECO:0000259" key="2">
    <source>
        <dbReference type="Pfam" id="PF04059"/>
    </source>
</evidence>
<evidence type="ECO:0000256" key="1">
    <source>
        <dbReference type="SAM" id="MobiDB-lite"/>
    </source>
</evidence>
<dbReference type="Gene3D" id="3.30.70.330">
    <property type="match status" value="1"/>
</dbReference>
<evidence type="ECO:0000313" key="4">
    <source>
        <dbReference type="Proteomes" id="UP000601435"/>
    </source>
</evidence>
<dbReference type="InterPro" id="IPR012677">
    <property type="entry name" value="Nucleotide-bd_a/b_plait_sf"/>
</dbReference>
<reference evidence="3" key="1">
    <citation type="submission" date="2021-02" db="EMBL/GenBank/DDBJ databases">
        <authorList>
            <person name="Dougan E. K."/>
            <person name="Rhodes N."/>
            <person name="Thang M."/>
            <person name="Chan C."/>
        </authorList>
    </citation>
    <scope>NUCLEOTIDE SEQUENCE</scope>
</reference>
<dbReference type="SUPFAM" id="SSF54928">
    <property type="entry name" value="RNA-binding domain, RBD"/>
    <property type="match status" value="1"/>
</dbReference>
<dbReference type="OrthoDB" id="417481at2759"/>
<dbReference type="AlphaFoldDB" id="A0A812QS73"/>
<dbReference type="GO" id="GO:0003676">
    <property type="term" value="F:nucleic acid binding"/>
    <property type="evidence" value="ECO:0007669"/>
    <property type="project" value="InterPro"/>
</dbReference>